<proteinExistence type="predicted"/>
<keyword evidence="7" id="KW-0460">Magnesium</keyword>
<keyword evidence="2" id="KW-0808">Transferase</keyword>
<keyword evidence="5" id="KW-0255">Endonuclease</keyword>
<dbReference type="Pfam" id="PF17919">
    <property type="entry name" value="RT_RNaseH_2"/>
    <property type="match status" value="1"/>
</dbReference>
<dbReference type="InterPro" id="IPR000477">
    <property type="entry name" value="RT_dom"/>
</dbReference>
<evidence type="ECO:0000259" key="12">
    <source>
        <dbReference type="PROSITE" id="PS50175"/>
    </source>
</evidence>
<comment type="caution">
    <text evidence="14">The sequence shown here is derived from an EMBL/GenBank/DDBJ whole genome shotgun (WGS) entry which is preliminary data.</text>
</comment>
<dbReference type="InterPro" id="IPR021109">
    <property type="entry name" value="Peptidase_aspartic_dom_sf"/>
</dbReference>
<sequence>MSSNDDISAYFDNTPVSNINLSVPPFKSTDPALWFGRLENYFAANNITSQKRMFGYASTSLPDEVADQVREILLSPPVDAPYDHLKQTVIKVMSLSDYQTIEHLFSNVRLGDRTPSQLKNHMRTMLGDRIVDKRLFYQLWLRKLPQSIQQILAVEDSTASMDELAMIADRIYEHTYCQAVETIDKPPMMDRCDVLERKIDALCKEIRSMGVRHDSPRRRRSKSLGRRRYSPVRADAASICWYHRKFGNRARQCISPCSYFKHSGKQQSQWSLTADTTGKVVPDSRLFYVTDKDTGTLFLVDTGAEVSVVPPTDSEKKNINPNVVLRAANTSAIRTYGHRHIELNLGLDTPFKWDFIIAEVMAPIIGIDFLQHYNLLVDVRRHKLLSVGHNVFIKGIVTDFPSLSLVVAQQTPTCPYSALLKEFSELLSAVYGNKEAKHDIVRHIDTTGPPVHFRPRRLDPKRLSIAKAEFDKLLQLGVIRPSNSAWASPLHMVPKKNGEMRPCGDYRALNKQTIADRYPIPHIQDFVNNVSGTTIFSKIDLVRAYYQIPVAPADICKTAITTPFGLYEFLRMPFGLTNAAQTFQRFIDTVLRGLNFVYAYIDDLLVASSTTDEHLQHLRQLFQRLSAYGIVVNPEKCEFGKSSLQFLGHVVNSQGITPIPANVEVINNYPVPESFKKLRQFLGLVNYYRRFIPHCAQVAQPLTDLLRGHSRSFIMTEAAIKAFEQLKGILSSATLLARRNHNAPLALSTDASSIAVGAVLQQRVDGQWQPLSFFSKRLNDTQTRYSTFGRELLAMYLAIKHFRHMLEGSGFTIFTDHKPLTKALTTNHDRYTPREIRHL</sequence>
<reference evidence="14" key="2">
    <citation type="journal article" date="2023" name="Infect Dis Poverty">
        <title>Chromosome-scale genome of the human blood fluke Schistosoma mekongi and its implications for public health.</title>
        <authorList>
            <person name="Zhou M."/>
            <person name="Xu L."/>
            <person name="Xu D."/>
            <person name="Chen W."/>
            <person name="Khan J."/>
            <person name="Hu Y."/>
            <person name="Huang H."/>
            <person name="Wei H."/>
            <person name="Zhang Y."/>
            <person name="Chusongsang P."/>
            <person name="Tanasarnprasert K."/>
            <person name="Hu X."/>
            <person name="Limpanont Y."/>
            <person name="Lv Z."/>
        </authorList>
    </citation>
    <scope>NUCLEOTIDE SEQUENCE</scope>
    <source>
        <strain evidence="14">LV_2022a</strain>
    </source>
</reference>
<keyword evidence="6" id="KW-0378">Hydrolase</keyword>
<dbReference type="Gene3D" id="3.30.70.270">
    <property type="match status" value="2"/>
</dbReference>
<keyword evidence="11" id="KW-0511">Multifunctional enzyme</keyword>
<evidence type="ECO:0000256" key="4">
    <source>
        <dbReference type="ARBA" id="ARBA00022722"/>
    </source>
</evidence>
<dbReference type="GO" id="GO:0003964">
    <property type="term" value="F:RNA-directed DNA polymerase activity"/>
    <property type="evidence" value="ECO:0007669"/>
    <property type="project" value="UniProtKB-KW"/>
</dbReference>
<dbReference type="AlphaFoldDB" id="A0AAE2D163"/>
<evidence type="ECO:0000313" key="14">
    <source>
        <dbReference type="EMBL" id="KAK4467588.1"/>
    </source>
</evidence>
<dbReference type="Pfam" id="PF00078">
    <property type="entry name" value="RVT_1"/>
    <property type="match status" value="1"/>
</dbReference>
<dbReference type="InterPro" id="IPR043502">
    <property type="entry name" value="DNA/RNA_pol_sf"/>
</dbReference>
<evidence type="ECO:0000256" key="10">
    <source>
        <dbReference type="ARBA" id="ARBA00022918"/>
    </source>
</evidence>
<dbReference type="InterPro" id="IPR001969">
    <property type="entry name" value="Aspartic_peptidase_AS"/>
</dbReference>
<dbReference type="InterPro" id="IPR041577">
    <property type="entry name" value="RT_RNaseH_2"/>
</dbReference>
<evidence type="ECO:0000256" key="2">
    <source>
        <dbReference type="ARBA" id="ARBA00022679"/>
    </source>
</evidence>
<evidence type="ECO:0000256" key="7">
    <source>
        <dbReference type="ARBA" id="ARBA00022842"/>
    </source>
</evidence>
<feature type="domain" description="Peptidase A2" evidence="12">
    <location>
        <begin position="296"/>
        <end position="369"/>
    </location>
</feature>
<evidence type="ECO:0000259" key="13">
    <source>
        <dbReference type="PROSITE" id="PS50878"/>
    </source>
</evidence>
<dbReference type="PANTHER" id="PTHR37984">
    <property type="entry name" value="PROTEIN CBG26694"/>
    <property type="match status" value="1"/>
</dbReference>
<dbReference type="GO" id="GO:0003723">
    <property type="term" value="F:RNA binding"/>
    <property type="evidence" value="ECO:0007669"/>
    <property type="project" value="UniProtKB-KW"/>
</dbReference>
<keyword evidence="8" id="KW-0694">RNA-binding</keyword>
<keyword evidence="4" id="KW-0540">Nuclease</keyword>
<dbReference type="GO" id="GO:0015074">
    <property type="term" value="P:DNA integration"/>
    <property type="evidence" value="ECO:0007669"/>
    <property type="project" value="UniProtKB-KW"/>
</dbReference>
<evidence type="ECO:0000313" key="15">
    <source>
        <dbReference type="Proteomes" id="UP001292079"/>
    </source>
</evidence>
<dbReference type="CDD" id="cd09274">
    <property type="entry name" value="RNase_HI_RT_Ty3"/>
    <property type="match status" value="1"/>
</dbReference>
<name>A0AAE2D163_SCHME</name>
<keyword evidence="1" id="KW-0645">Protease</keyword>
<dbReference type="EMBL" id="JALJAT010000008">
    <property type="protein sequence ID" value="KAK4467588.1"/>
    <property type="molecule type" value="Genomic_DNA"/>
</dbReference>
<keyword evidence="3" id="KW-0548">Nucleotidyltransferase</keyword>
<accession>A0AAE2D163</accession>
<keyword evidence="15" id="KW-1185">Reference proteome</keyword>
<dbReference type="PANTHER" id="PTHR37984:SF5">
    <property type="entry name" value="PROTEIN NYNRIN-LIKE"/>
    <property type="match status" value="1"/>
</dbReference>
<dbReference type="FunFam" id="3.10.10.10:FF:000007">
    <property type="entry name" value="Retrovirus-related Pol polyprotein from transposon 17.6-like Protein"/>
    <property type="match status" value="1"/>
</dbReference>
<dbReference type="GO" id="GO:0006508">
    <property type="term" value="P:proteolysis"/>
    <property type="evidence" value="ECO:0007669"/>
    <property type="project" value="UniProtKB-KW"/>
</dbReference>
<reference evidence="14" key="1">
    <citation type="submission" date="2022-04" db="EMBL/GenBank/DDBJ databases">
        <authorList>
            <person name="Xu L."/>
            <person name="Lv Z."/>
        </authorList>
    </citation>
    <scope>NUCLEOTIDE SEQUENCE</scope>
    <source>
        <strain evidence="14">LV_2022a</strain>
    </source>
</reference>
<evidence type="ECO:0000256" key="1">
    <source>
        <dbReference type="ARBA" id="ARBA00022670"/>
    </source>
</evidence>
<dbReference type="FunFam" id="3.30.70.270:FF:000164">
    <property type="match status" value="1"/>
</dbReference>
<organism evidence="14 15">
    <name type="scientific">Schistosoma mekongi</name>
    <name type="common">Parasitic worm</name>
    <dbReference type="NCBI Taxonomy" id="38744"/>
    <lineage>
        <taxon>Eukaryota</taxon>
        <taxon>Metazoa</taxon>
        <taxon>Spiralia</taxon>
        <taxon>Lophotrochozoa</taxon>
        <taxon>Platyhelminthes</taxon>
        <taxon>Trematoda</taxon>
        <taxon>Digenea</taxon>
        <taxon>Strigeidida</taxon>
        <taxon>Schistosomatoidea</taxon>
        <taxon>Schistosomatidae</taxon>
        <taxon>Schistosoma</taxon>
    </lineage>
</organism>
<evidence type="ECO:0000256" key="11">
    <source>
        <dbReference type="ARBA" id="ARBA00023268"/>
    </source>
</evidence>
<dbReference type="PROSITE" id="PS50175">
    <property type="entry name" value="ASP_PROT_RETROV"/>
    <property type="match status" value="1"/>
</dbReference>
<feature type="domain" description="Reverse transcriptase" evidence="13">
    <location>
        <begin position="474"/>
        <end position="651"/>
    </location>
</feature>
<dbReference type="Pfam" id="PF23055">
    <property type="entry name" value="DUF7041"/>
    <property type="match status" value="1"/>
</dbReference>
<dbReference type="GO" id="GO:0004190">
    <property type="term" value="F:aspartic-type endopeptidase activity"/>
    <property type="evidence" value="ECO:0007669"/>
    <property type="project" value="InterPro"/>
</dbReference>
<keyword evidence="10" id="KW-0695">RNA-directed DNA polymerase</keyword>
<dbReference type="PROSITE" id="PS50878">
    <property type="entry name" value="RT_POL"/>
    <property type="match status" value="1"/>
</dbReference>
<evidence type="ECO:0000256" key="5">
    <source>
        <dbReference type="ARBA" id="ARBA00022759"/>
    </source>
</evidence>
<dbReference type="SUPFAM" id="SSF50630">
    <property type="entry name" value="Acid proteases"/>
    <property type="match status" value="1"/>
</dbReference>
<evidence type="ECO:0000256" key="3">
    <source>
        <dbReference type="ARBA" id="ARBA00022695"/>
    </source>
</evidence>
<dbReference type="InterPro" id="IPR055469">
    <property type="entry name" value="DUF7041"/>
</dbReference>
<dbReference type="SUPFAM" id="SSF56672">
    <property type="entry name" value="DNA/RNA polymerases"/>
    <property type="match status" value="1"/>
</dbReference>
<evidence type="ECO:0000256" key="9">
    <source>
        <dbReference type="ARBA" id="ARBA00022908"/>
    </source>
</evidence>
<dbReference type="CDD" id="cd01647">
    <property type="entry name" value="RT_LTR"/>
    <property type="match status" value="1"/>
</dbReference>
<evidence type="ECO:0000256" key="8">
    <source>
        <dbReference type="ARBA" id="ARBA00022884"/>
    </source>
</evidence>
<dbReference type="InterPro" id="IPR050951">
    <property type="entry name" value="Retrovirus_Pol_polyprotein"/>
</dbReference>
<dbReference type="PROSITE" id="PS00141">
    <property type="entry name" value="ASP_PROTEASE"/>
    <property type="match status" value="1"/>
</dbReference>
<protein>
    <recommendedName>
        <fullName evidence="16">Reverse transcriptase</fullName>
    </recommendedName>
</protein>
<dbReference type="FunFam" id="3.30.70.270:FF:000023">
    <property type="entry name" value="Pol"/>
    <property type="match status" value="1"/>
</dbReference>
<evidence type="ECO:0008006" key="16">
    <source>
        <dbReference type="Google" id="ProtNLM"/>
    </source>
</evidence>
<dbReference type="InterPro" id="IPR043128">
    <property type="entry name" value="Rev_trsase/Diguanyl_cyclase"/>
</dbReference>
<gene>
    <name evidence="14" type="ORF">MN116_000252</name>
</gene>
<dbReference type="Gene3D" id="2.40.70.10">
    <property type="entry name" value="Acid Proteases"/>
    <property type="match status" value="1"/>
</dbReference>
<dbReference type="Proteomes" id="UP001292079">
    <property type="component" value="Unassembled WGS sequence"/>
</dbReference>
<evidence type="ECO:0000256" key="6">
    <source>
        <dbReference type="ARBA" id="ARBA00022801"/>
    </source>
</evidence>
<dbReference type="GO" id="GO:0004519">
    <property type="term" value="F:endonuclease activity"/>
    <property type="evidence" value="ECO:0007669"/>
    <property type="project" value="UniProtKB-KW"/>
</dbReference>
<dbReference type="FunFam" id="2.40.70.10:FF:000130">
    <property type="entry name" value="Retrovirus-related Pol polyprotein from transposon opus-like Protein"/>
    <property type="match status" value="1"/>
</dbReference>
<dbReference type="Gene3D" id="3.10.10.10">
    <property type="entry name" value="HIV Type 1 Reverse Transcriptase, subunit A, domain 1"/>
    <property type="match status" value="1"/>
</dbReference>
<dbReference type="InterPro" id="IPR001995">
    <property type="entry name" value="Peptidase_A2_cat"/>
</dbReference>
<keyword evidence="9" id="KW-0229">DNA integration</keyword>